<feature type="transmembrane region" description="Helical" evidence="7">
    <location>
        <begin position="361"/>
        <end position="385"/>
    </location>
</feature>
<comment type="caution">
    <text evidence="9">The sequence shown here is derived from an EMBL/GenBank/DDBJ whole genome shotgun (WGS) entry which is preliminary data.</text>
</comment>
<feature type="transmembrane region" description="Helical" evidence="7">
    <location>
        <begin position="334"/>
        <end position="355"/>
    </location>
</feature>
<dbReference type="Gene3D" id="1.20.1720.10">
    <property type="entry name" value="Multidrug resistance protein D"/>
    <property type="match status" value="1"/>
</dbReference>
<dbReference type="CDD" id="cd17503">
    <property type="entry name" value="MFS_LmrB_MDR_like"/>
    <property type="match status" value="1"/>
</dbReference>
<feature type="transmembrane region" description="Helical" evidence="7">
    <location>
        <begin position="305"/>
        <end position="322"/>
    </location>
</feature>
<dbReference type="InterPro" id="IPR036259">
    <property type="entry name" value="MFS_trans_sf"/>
</dbReference>
<keyword evidence="10" id="KW-1185">Reference proteome</keyword>
<accession>A0ABW3LR14</accession>
<keyword evidence="2" id="KW-0813">Transport</keyword>
<feature type="transmembrane region" description="Helical" evidence="7">
    <location>
        <begin position="12"/>
        <end position="34"/>
    </location>
</feature>
<evidence type="ECO:0000259" key="8">
    <source>
        <dbReference type="PROSITE" id="PS50850"/>
    </source>
</evidence>
<evidence type="ECO:0000256" key="5">
    <source>
        <dbReference type="ARBA" id="ARBA00022989"/>
    </source>
</evidence>
<name>A0ABW3LR14_9BACI</name>
<evidence type="ECO:0000313" key="9">
    <source>
        <dbReference type="EMBL" id="MFD1040415.1"/>
    </source>
</evidence>
<evidence type="ECO:0000256" key="1">
    <source>
        <dbReference type="ARBA" id="ARBA00004651"/>
    </source>
</evidence>
<dbReference type="RefSeq" id="WP_390364480.1">
    <property type="nucleotide sequence ID" value="NZ_JBHTKJ010000073.1"/>
</dbReference>
<evidence type="ECO:0000256" key="6">
    <source>
        <dbReference type="ARBA" id="ARBA00023136"/>
    </source>
</evidence>
<evidence type="ECO:0000256" key="4">
    <source>
        <dbReference type="ARBA" id="ARBA00022692"/>
    </source>
</evidence>
<dbReference type="InterPro" id="IPR004638">
    <property type="entry name" value="EmrB-like"/>
</dbReference>
<feature type="transmembrane region" description="Helical" evidence="7">
    <location>
        <begin position="170"/>
        <end position="189"/>
    </location>
</feature>
<dbReference type="PRINTS" id="PR01036">
    <property type="entry name" value="TCRTETB"/>
</dbReference>
<dbReference type="InterPro" id="IPR020846">
    <property type="entry name" value="MFS_dom"/>
</dbReference>
<dbReference type="PANTHER" id="PTHR42718:SF24">
    <property type="entry name" value="MAJOR FACILITATOR SUPERFAMILY (MFS) PROFILE DOMAIN-CONTAINING PROTEIN"/>
    <property type="match status" value="1"/>
</dbReference>
<proteinExistence type="predicted"/>
<organism evidence="9 10">
    <name type="scientific">Virgibacillus byunsanensis</name>
    <dbReference type="NCBI Taxonomy" id="570945"/>
    <lineage>
        <taxon>Bacteria</taxon>
        <taxon>Bacillati</taxon>
        <taxon>Bacillota</taxon>
        <taxon>Bacilli</taxon>
        <taxon>Bacillales</taxon>
        <taxon>Bacillaceae</taxon>
        <taxon>Virgibacillus</taxon>
    </lineage>
</organism>
<feature type="transmembrane region" description="Helical" evidence="7">
    <location>
        <begin position="139"/>
        <end position="158"/>
    </location>
</feature>
<dbReference type="PROSITE" id="PS50850">
    <property type="entry name" value="MFS"/>
    <property type="match status" value="1"/>
</dbReference>
<keyword evidence="5 7" id="KW-1133">Transmembrane helix</keyword>
<feature type="transmembrane region" description="Helical" evidence="7">
    <location>
        <begin position="406"/>
        <end position="424"/>
    </location>
</feature>
<keyword evidence="6 7" id="KW-0472">Membrane</keyword>
<feature type="transmembrane region" description="Helical" evidence="7">
    <location>
        <begin position="111"/>
        <end position="132"/>
    </location>
</feature>
<evidence type="ECO:0000256" key="3">
    <source>
        <dbReference type="ARBA" id="ARBA00022475"/>
    </source>
</evidence>
<evidence type="ECO:0000256" key="2">
    <source>
        <dbReference type="ARBA" id="ARBA00022448"/>
    </source>
</evidence>
<dbReference type="Proteomes" id="UP001597040">
    <property type="component" value="Unassembled WGS sequence"/>
</dbReference>
<feature type="transmembrane region" description="Helical" evidence="7">
    <location>
        <begin position="54"/>
        <end position="74"/>
    </location>
</feature>
<dbReference type="PANTHER" id="PTHR42718">
    <property type="entry name" value="MAJOR FACILITATOR SUPERFAMILY MULTIDRUG TRANSPORTER MFSC"/>
    <property type="match status" value="1"/>
</dbReference>
<dbReference type="NCBIfam" id="TIGR00711">
    <property type="entry name" value="efflux_EmrB"/>
    <property type="match status" value="1"/>
</dbReference>
<keyword evidence="3" id="KW-1003">Cell membrane</keyword>
<feature type="transmembrane region" description="Helical" evidence="7">
    <location>
        <begin position="436"/>
        <end position="460"/>
    </location>
</feature>
<dbReference type="Gene3D" id="1.20.1250.20">
    <property type="entry name" value="MFS general substrate transporter like domains"/>
    <property type="match status" value="1"/>
</dbReference>
<feature type="transmembrane region" description="Helical" evidence="7">
    <location>
        <begin position="227"/>
        <end position="249"/>
    </location>
</feature>
<feature type="domain" description="Major facilitator superfamily (MFS) profile" evidence="8">
    <location>
        <begin position="16"/>
        <end position="465"/>
    </location>
</feature>
<feature type="transmembrane region" description="Helical" evidence="7">
    <location>
        <begin position="201"/>
        <end position="221"/>
    </location>
</feature>
<evidence type="ECO:0000256" key="7">
    <source>
        <dbReference type="SAM" id="Phobius"/>
    </source>
</evidence>
<feature type="transmembrane region" description="Helical" evidence="7">
    <location>
        <begin position="81"/>
        <end position="105"/>
    </location>
</feature>
<protein>
    <submittedName>
        <fullName evidence="9">MDR family MFS transporter</fullName>
    </submittedName>
</protein>
<reference evidence="10" key="1">
    <citation type="journal article" date="2019" name="Int. J. Syst. Evol. Microbiol.">
        <title>The Global Catalogue of Microorganisms (GCM) 10K type strain sequencing project: providing services to taxonomists for standard genome sequencing and annotation.</title>
        <authorList>
            <consortium name="The Broad Institute Genomics Platform"/>
            <consortium name="The Broad Institute Genome Sequencing Center for Infectious Disease"/>
            <person name="Wu L."/>
            <person name="Ma J."/>
        </authorList>
    </citation>
    <scope>NUCLEOTIDE SEQUENCE [LARGE SCALE GENOMIC DNA]</scope>
    <source>
        <strain evidence="10">CCUG 56754</strain>
    </source>
</reference>
<dbReference type="Pfam" id="PF07690">
    <property type="entry name" value="MFS_1"/>
    <property type="match status" value="1"/>
</dbReference>
<sequence length="481" mass="52522">MKQDQPDIQQINKFPIVAVLLSGAFLAILNQTLLATAIPPIMEDLNLTENTAQWLTTIFMLVNGIMIPITAFLIETFTTRRLLITAMSLFAVGTLICAIAPNFFILMTGRVVQASGAGIMLPLMMTVFFLIFPIEKRGAAMGIVGLVISFAPAIGPTLSGWVVEHYPWRAMFYIIFPLAIIDIIFAYYVMKNVTTRSFPKVDILSILLSTLGFGGLLYGFSSAGDNGWSSTIVVLSLVIGTISLLTFILRQFKLLQPILEFRVFKYKTFTITTAIGMIVFMALIGAETILPIYMQNMAGFSPMESGMMIMPGALLMGVMSPFTGRIYDRYGARWLVIGGLTIMTITTFMFTNLTIDTSLTYLTIVFAIRMLGISMVMMPATTAGLNQLPTRLIAHGTAMNNTMRQVAASIGTAILVTVMTASALDTGSNADPNKIIHGVNVAFYVATALSIIALVLSFYIKGTTPAEDRAEMSRLEEAEIQ</sequence>
<keyword evidence="4 7" id="KW-0812">Transmembrane</keyword>
<gene>
    <name evidence="9" type="ORF">ACFQ3N_18725</name>
</gene>
<dbReference type="EMBL" id="JBHTKJ010000073">
    <property type="protein sequence ID" value="MFD1040415.1"/>
    <property type="molecule type" value="Genomic_DNA"/>
</dbReference>
<evidence type="ECO:0000313" key="10">
    <source>
        <dbReference type="Proteomes" id="UP001597040"/>
    </source>
</evidence>
<dbReference type="InterPro" id="IPR011701">
    <property type="entry name" value="MFS"/>
</dbReference>
<comment type="subcellular location">
    <subcellularLocation>
        <location evidence="1">Cell membrane</location>
        <topology evidence="1">Multi-pass membrane protein</topology>
    </subcellularLocation>
</comment>
<feature type="transmembrane region" description="Helical" evidence="7">
    <location>
        <begin position="269"/>
        <end position="293"/>
    </location>
</feature>
<dbReference type="SUPFAM" id="SSF103473">
    <property type="entry name" value="MFS general substrate transporter"/>
    <property type="match status" value="1"/>
</dbReference>